<organism evidence="2 3">
    <name type="scientific">Hymenobacter humi</name>
    <dbReference type="NCBI Taxonomy" id="1411620"/>
    <lineage>
        <taxon>Bacteria</taxon>
        <taxon>Pseudomonadati</taxon>
        <taxon>Bacteroidota</taxon>
        <taxon>Cytophagia</taxon>
        <taxon>Cytophagales</taxon>
        <taxon>Hymenobacteraceae</taxon>
        <taxon>Hymenobacter</taxon>
    </lineage>
</organism>
<gene>
    <name evidence="2" type="ORF">ACFQT0_09810</name>
</gene>
<dbReference type="RefSeq" id="WP_380202345.1">
    <property type="nucleotide sequence ID" value="NZ_JBHTEK010000001.1"/>
</dbReference>
<name>A0ABW2U2G3_9BACT</name>
<dbReference type="Proteomes" id="UP001596513">
    <property type="component" value="Unassembled WGS sequence"/>
</dbReference>
<evidence type="ECO:0000313" key="2">
    <source>
        <dbReference type="EMBL" id="MFC7667648.1"/>
    </source>
</evidence>
<keyword evidence="3" id="KW-1185">Reference proteome</keyword>
<dbReference type="EMBL" id="JBHTEK010000001">
    <property type="protein sequence ID" value="MFC7667648.1"/>
    <property type="molecule type" value="Genomic_DNA"/>
</dbReference>
<dbReference type="Pfam" id="PF13683">
    <property type="entry name" value="rve_3"/>
    <property type="match status" value="1"/>
</dbReference>
<accession>A0ABW2U2G3</accession>
<dbReference type="InterPro" id="IPR001584">
    <property type="entry name" value="Integrase_cat-core"/>
</dbReference>
<evidence type="ECO:0000313" key="3">
    <source>
        <dbReference type="Proteomes" id="UP001596513"/>
    </source>
</evidence>
<protein>
    <submittedName>
        <fullName evidence="2">Integrase core domain-containing protein</fullName>
    </submittedName>
</protein>
<sequence>MPPCPRNSTRHHDLAAELFGPTGHPGAPCALRPRRPVLWQRIPRPVAPARRRAYAEPSWRVLRQRAGRKPDKGFGRPWSRLKTEVLELRKWPVFAGLAAAQASVADYPDYYNRHRLHPSIRYQPPYRNY</sequence>
<reference evidence="3" key="1">
    <citation type="journal article" date="2019" name="Int. J. Syst. Evol. Microbiol.">
        <title>The Global Catalogue of Microorganisms (GCM) 10K type strain sequencing project: providing services to taxonomists for standard genome sequencing and annotation.</title>
        <authorList>
            <consortium name="The Broad Institute Genomics Platform"/>
            <consortium name="The Broad Institute Genome Sequencing Center for Infectious Disease"/>
            <person name="Wu L."/>
            <person name="Ma J."/>
        </authorList>
    </citation>
    <scope>NUCLEOTIDE SEQUENCE [LARGE SCALE GENOMIC DNA]</scope>
    <source>
        <strain evidence="3">JCM 19635</strain>
    </source>
</reference>
<proteinExistence type="predicted"/>
<feature type="domain" description="Integrase catalytic" evidence="1">
    <location>
        <begin position="76"/>
        <end position="125"/>
    </location>
</feature>
<evidence type="ECO:0000259" key="1">
    <source>
        <dbReference type="Pfam" id="PF13683"/>
    </source>
</evidence>
<comment type="caution">
    <text evidence="2">The sequence shown here is derived from an EMBL/GenBank/DDBJ whole genome shotgun (WGS) entry which is preliminary data.</text>
</comment>